<sequence length="203" mass="22775">MEEDKKLPNDITLTSVWKSFSLFVIIAMIIIIVFHGEGRLTYIKHLWLSDAVHIDIVVGGFIGVGFTGLIVLLYYLTNLSLPKNEYTRLIRKMLYKKFGIFTIAFGAGFSEEILFRGAILGLLIMYIGAAPALLIVSFIFMALHIPQYKGNIFIHVIVFGMGMILGGLFIWTEALWAPVAAHVTYNGLMARLMKKQDQAQTVT</sequence>
<keyword evidence="1" id="KW-0472">Membrane</keyword>
<feature type="transmembrane region" description="Helical" evidence="1">
    <location>
        <begin position="123"/>
        <end position="145"/>
    </location>
</feature>
<evidence type="ECO:0000313" key="3">
    <source>
        <dbReference type="EMBL" id="SDI69070.1"/>
    </source>
</evidence>
<evidence type="ECO:0000313" key="4">
    <source>
        <dbReference type="Proteomes" id="UP000199017"/>
    </source>
</evidence>
<proteinExistence type="predicted"/>
<dbReference type="STRING" id="930129.SAMN05216352_110108"/>
<protein>
    <submittedName>
        <fullName evidence="3">Membrane protease YdiL, CAAX protease family</fullName>
    </submittedName>
</protein>
<dbReference type="PANTHER" id="PTHR36435">
    <property type="entry name" value="SLR1288 PROTEIN"/>
    <property type="match status" value="1"/>
</dbReference>
<accession>A0A1G8MP15</accession>
<organism evidence="3 4">
    <name type="scientific">Alteribacillus bidgolensis</name>
    <dbReference type="NCBI Taxonomy" id="930129"/>
    <lineage>
        <taxon>Bacteria</taxon>
        <taxon>Bacillati</taxon>
        <taxon>Bacillota</taxon>
        <taxon>Bacilli</taxon>
        <taxon>Bacillales</taxon>
        <taxon>Bacillaceae</taxon>
        <taxon>Alteribacillus</taxon>
    </lineage>
</organism>
<dbReference type="PANTHER" id="PTHR36435:SF1">
    <property type="entry name" value="CAAX AMINO TERMINAL PROTEASE FAMILY PROTEIN"/>
    <property type="match status" value="1"/>
</dbReference>
<feature type="transmembrane region" description="Helical" evidence="1">
    <location>
        <begin position="56"/>
        <end position="77"/>
    </location>
</feature>
<dbReference type="GO" id="GO:0004175">
    <property type="term" value="F:endopeptidase activity"/>
    <property type="evidence" value="ECO:0007669"/>
    <property type="project" value="UniProtKB-ARBA"/>
</dbReference>
<keyword evidence="1" id="KW-1133">Transmembrane helix</keyword>
<dbReference type="GO" id="GO:0080120">
    <property type="term" value="P:CAAX-box protein maturation"/>
    <property type="evidence" value="ECO:0007669"/>
    <property type="project" value="UniProtKB-ARBA"/>
</dbReference>
<feature type="transmembrane region" description="Helical" evidence="1">
    <location>
        <begin position="152"/>
        <end position="171"/>
    </location>
</feature>
<evidence type="ECO:0000256" key="1">
    <source>
        <dbReference type="SAM" id="Phobius"/>
    </source>
</evidence>
<keyword evidence="4" id="KW-1185">Reference proteome</keyword>
<dbReference type="Proteomes" id="UP000199017">
    <property type="component" value="Unassembled WGS sequence"/>
</dbReference>
<dbReference type="EMBL" id="FNDU01000010">
    <property type="protein sequence ID" value="SDI69070.1"/>
    <property type="molecule type" value="Genomic_DNA"/>
</dbReference>
<feature type="transmembrane region" description="Helical" evidence="1">
    <location>
        <begin position="20"/>
        <end position="36"/>
    </location>
</feature>
<name>A0A1G8MP15_9BACI</name>
<keyword evidence="3" id="KW-0378">Hydrolase</keyword>
<dbReference type="Pfam" id="PF02517">
    <property type="entry name" value="Rce1-like"/>
    <property type="match status" value="1"/>
</dbReference>
<gene>
    <name evidence="3" type="ORF">SAMN05216352_110108</name>
</gene>
<dbReference type="InterPro" id="IPR003675">
    <property type="entry name" value="Rce1/LyrA-like_dom"/>
</dbReference>
<dbReference type="GO" id="GO:0006508">
    <property type="term" value="P:proteolysis"/>
    <property type="evidence" value="ECO:0007669"/>
    <property type="project" value="UniProtKB-KW"/>
</dbReference>
<reference evidence="3 4" key="1">
    <citation type="submission" date="2016-10" db="EMBL/GenBank/DDBJ databases">
        <authorList>
            <person name="de Groot N.N."/>
        </authorList>
    </citation>
    <scope>NUCLEOTIDE SEQUENCE [LARGE SCALE GENOMIC DNA]</scope>
    <source>
        <strain evidence="4">P4B,CCM 7963,CECT 7998,DSM 25260,IBRC-M 10614,KCTC 13821</strain>
    </source>
</reference>
<dbReference type="AlphaFoldDB" id="A0A1G8MP15"/>
<keyword evidence="1" id="KW-0812">Transmembrane</keyword>
<evidence type="ECO:0000259" key="2">
    <source>
        <dbReference type="Pfam" id="PF02517"/>
    </source>
</evidence>
<feature type="domain" description="CAAX prenyl protease 2/Lysostaphin resistance protein A-like" evidence="2">
    <location>
        <begin position="99"/>
        <end position="187"/>
    </location>
</feature>
<feature type="transmembrane region" description="Helical" evidence="1">
    <location>
        <begin position="98"/>
        <end position="117"/>
    </location>
</feature>
<keyword evidence="3" id="KW-0645">Protease</keyword>
<dbReference type="InterPro" id="IPR052710">
    <property type="entry name" value="CAAX_protease"/>
</dbReference>